<dbReference type="AlphaFoldDB" id="A0A2N9J6D5"/>
<dbReference type="Pfam" id="PF23559">
    <property type="entry name" value="WHD_DRP"/>
    <property type="match status" value="1"/>
</dbReference>
<evidence type="ECO:0000256" key="3">
    <source>
        <dbReference type="ARBA" id="ARBA00022821"/>
    </source>
</evidence>
<proteinExistence type="predicted"/>
<feature type="domain" description="NB-ARC" evidence="5">
    <location>
        <begin position="473"/>
        <end position="641"/>
    </location>
</feature>
<evidence type="ECO:0000256" key="4">
    <source>
        <dbReference type="SAM" id="Phobius"/>
    </source>
</evidence>
<feature type="domain" description="Disease resistance N-terminal" evidence="6">
    <location>
        <begin position="195"/>
        <end position="271"/>
    </location>
</feature>
<accession>A0A2N9J6D5</accession>
<dbReference type="InterPro" id="IPR055414">
    <property type="entry name" value="LRR_R13L4/SHOC2-like"/>
</dbReference>
<dbReference type="InterPro" id="IPR032675">
    <property type="entry name" value="LRR_dom_sf"/>
</dbReference>
<dbReference type="InterPro" id="IPR002182">
    <property type="entry name" value="NB-ARC"/>
</dbReference>
<evidence type="ECO:0000256" key="1">
    <source>
        <dbReference type="ARBA" id="ARBA00022737"/>
    </source>
</evidence>
<evidence type="ECO:0000313" key="9">
    <source>
        <dbReference type="EMBL" id="SPD32070.1"/>
    </source>
</evidence>
<keyword evidence="4" id="KW-0812">Transmembrane</keyword>
<organism evidence="9">
    <name type="scientific">Fagus sylvatica</name>
    <name type="common">Beechnut</name>
    <dbReference type="NCBI Taxonomy" id="28930"/>
    <lineage>
        <taxon>Eukaryota</taxon>
        <taxon>Viridiplantae</taxon>
        <taxon>Streptophyta</taxon>
        <taxon>Embryophyta</taxon>
        <taxon>Tracheophyta</taxon>
        <taxon>Spermatophyta</taxon>
        <taxon>Magnoliopsida</taxon>
        <taxon>eudicotyledons</taxon>
        <taxon>Gunneridae</taxon>
        <taxon>Pentapetalae</taxon>
        <taxon>rosids</taxon>
        <taxon>fabids</taxon>
        <taxon>Fagales</taxon>
        <taxon>Fagaceae</taxon>
        <taxon>Fagus</taxon>
    </lineage>
</organism>
<dbReference type="SUPFAM" id="SSF52540">
    <property type="entry name" value="P-loop containing nucleoside triphosphate hydrolases"/>
    <property type="match status" value="1"/>
</dbReference>
<name>A0A2N9J6D5_FAGSY</name>
<dbReference type="InterPro" id="IPR036388">
    <property type="entry name" value="WH-like_DNA-bd_sf"/>
</dbReference>
<reference evidence="9" key="1">
    <citation type="submission" date="2018-02" db="EMBL/GenBank/DDBJ databases">
        <authorList>
            <person name="Cohen D.B."/>
            <person name="Kent A.D."/>
        </authorList>
    </citation>
    <scope>NUCLEOTIDE SEQUENCE</scope>
</reference>
<dbReference type="Pfam" id="PF23598">
    <property type="entry name" value="LRR_14"/>
    <property type="match status" value="1"/>
</dbReference>
<dbReference type="InterPro" id="IPR058922">
    <property type="entry name" value="WHD_DRP"/>
</dbReference>
<keyword evidence="3" id="KW-0611">Plant defense</keyword>
<evidence type="ECO:0000259" key="7">
    <source>
        <dbReference type="Pfam" id="PF23559"/>
    </source>
</evidence>
<evidence type="ECO:0000256" key="2">
    <source>
        <dbReference type="ARBA" id="ARBA00022741"/>
    </source>
</evidence>
<dbReference type="InterPro" id="IPR044974">
    <property type="entry name" value="Disease_R_plants"/>
</dbReference>
<dbReference type="Gene3D" id="1.10.10.10">
    <property type="entry name" value="Winged helix-like DNA-binding domain superfamily/Winged helix DNA-binding domain"/>
    <property type="match status" value="1"/>
</dbReference>
<feature type="domain" description="Disease resistance R13L4/SHOC-2-like LRR" evidence="8">
    <location>
        <begin position="860"/>
        <end position="1165"/>
    </location>
</feature>
<evidence type="ECO:0000259" key="8">
    <source>
        <dbReference type="Pfam" id="PF23598"/>
    </source>
</evidence>
<dbReference type="FunFam" id="1.10.10.10:FF:000322">
    <property type="entry name" value="Probable disease resistance protein At1g63360"/>
    <property type="match status" value="1"/>
</dbReference>
<dbReference type="InterPro" id="IPR041118">
    <property type="entry name" value="Rx_N"/>
</dbReference>
<gene>
    <name evidence="9" type="ORF">FSB_LOCUS59952</name>
</gene>
<dbReference type="InterPro" id="IPR027417">
    <property type="entry name" value="P-loop_NTPase"/>
</dbReference>
<feature type="domain" description="Disease resistance protein winged helix" evidence="7">
    <location>
        <begin position="719"/>
        <end position="791"/>
    </location>
</feature>
<dbReference type="GO" id="GO:0043531">
    <property type="term" value="F:ADP binding"/>
    <property type="evidence" value="ECO:0007669"/>
    <property type="project" value="InterPro"/>
</dbReference>
<evidence type="ECO:0008006" key="10">
    <source>
        <dbReference type="Google" id="ProtNLM"/>
    </source>
</evidence>
<evidence type="ECO:0000259" key="6">
    <source>
        <dbReference type="Pfam" id="PF18052"/>
    </source>
</evidence>
<keyword evidence="1" id="KW-0677">Repeat</keyword>
<dbReference type="PRINTS" id="PR00364">
    <property type="entry name" value="DISEASERSIST"/>
</dbReference>
<dbReference type="SUPFAM" id="SSF52058">
    <property type="entry name" value="L domain-like"/>
    <property type="match status" value="1"/>
</dbReference>
<dbReference type="EMBL" id="OIVN01006387">
    <property type="protein sequence ID" value="SPD32070.1"/>
    <property type="molecule type" value="Genomic_DNA"/>
</dbReference>
<sequence>MYKSITKVIYYGSIILSIICTVALFLNYAILPTLENEFKWIRRESRLLKAFGKDVLELLYLEVQTDSEGRRRQLWDSQPWDSHSNAEITELLLDFETWKVETDNVVLRAKPCVEAFVKYRREFHTRLYLVIKYRETKRIKNLINKRLELKQSFPKDIYGLLERSRSKLRGLQEKPIAEHKSVSPRPLVFRGVPLVSSLSEIVNNLITQNQDLIAGMESEIQFVNLQLFLLQAFQKDLEDVELETEMEKAWVDEVEDFIKDVDHAINAFKERTDYENRLSPYAYFWIQYLMLQKDIEWINAGFSGLYQGMDRYGFKFIRRQKQSLPFQNNPVPIDDTISVVSTINLSVVNTINRYLNREQDIFIDVALEVRPLLNQLNDLCKLFEDPKATEGVNYSRMAWLEKMRCISLEVKDSINNYINSAQDRKNHLNDTGPRSKLSLEIKRIKHTISLLNKSTKVYHIEVRQKSSSIIGFEEDTHELVSQLTNNEDCSVNSIVGMQGIGKITLAKIVYNHKAIVNHYPFRAWVSVPQESNDVNALLEDVGNQVLKTNESKEEPDGKDYWINKMNKFLKERKFLIVLDNISTNEAWDTLKAAFPKTTNGSKILLTTHSRTVASHANQNNTPYQLRLRTKEESWRLFIQKVQLPPDHPSHTEALKEAVERCGGLPQAIKDLVDKISGKDVTALELRRVPINQFQKGLSETLENEDLPEDLWKCFSYFRLFPRDFEIPTRRLIALWVAEGLVKQSDVEKETLEHVAQKYLSELIGLNMIQVVQKKINGKVKTCRLPNALRELFLSKYVSSDGQLADHFNKNDGSFAHIHGNNTILTDLQCYKTFVSFMSFDTREGTKPGEDIGNFLRKTISSGCFKVLKVLDLERVFRPQLPNTIGNLIELKYLGLRWTYLERIPSSIGNLLKLQTLDVKDTYLSTLPCSIWKLKELRHLYLNDIYRSKFANQPSSSSLKNLQTLWGVFVGEDSRLKDVLEKLTNLRKLGLALQLTPPQQRALVKCVVKLNNLECLSLRSIDEMSKPQVLYLESLAGHKNLTSLYLFGRLEISPSIISEFPKSLSDLTLSASGLTNDPIPALGKLPTLKSLCFYSGSYEGREMVCSSGRFPQLLVLKLWKLEMLEELQVEVGTMQNLRELDIRACKKLTFPTGLKHLKTLRELNSRDMPEEFTARTEEMRSKFGMSLPHFLPLLKIN</sequence>
<dbReference type="Gene3D" id="3.40.50.300">
    <property type="entry name" value="P-loop containing nucleotide triphosphate hydrolases"/>
    <property type="match status" value="1"/>
</dbReference>
<keyword evidence="4" id="KW-1133">Transmembrane helix</keyword>
<evidence type="ECO:0000259" key="5">
    <source>
        <dbReference type="Pfam" id="PF00931"/>
    </source>
</evidence>
<dbReference type="Gene3D" id="1.20.5.4130">
    <property type="match status" value="1"/>
</dbReference>
<dbReference type="Pfam" id="PF18052">
    <property type="entry name" value="Rx_N"/>
    <property type="match status" value="1"/>
</dbReference>
<dbReference type="GO" id="GO:0098542">
    <property type="term" value="P:defense response to other organism"/>
    <property type="evidence" value="ECO:0007669"/>
    <property type="project" value="TreeGrafter"/>
</dbReference>
<feature type="transmembrane region" description="Helical" evidence="4">
    <location>
        <begin position="9"/>
        <end position="31"/>
    </location>
</feature>
<keyword evidence="4" id="KW-0472">Membrane</keyword>
<dbReference type="PANTHER" id="PTHR23155">
    <property type="entry name" value="DISEASE RESISTANCE PROTEIN RP"/>
    <property type="match status" value="1"/>
</dbReference>
<keyword evidence="2" id="KW-0547">Nucleotide-binding</keyword>
<protein>
    <recommendedName>
        <fullName evidence="10">NB-ARC domain-containing protein</fullName>
    </recommendedName>
</protein>
<dbReference type="Pfam" id="PF00931">
    <property type="entry name" value="NB-ARC"/>
    <property type="match status" value="1"/>
</dbReference>
<dbReference type="PANTHER" id="PTHR23155:SF955">
    <property type="entry name" value="AAA+ ATPASE DOMAIN-CONTAINING PROTEIN"/>
    <property type="match status" value="1"/>
</dbReference>
<dbReference type="Gene3D" id="3.80.10.10">
    <property type="entry name" value="Ribonuclease Inhibitor"/>
    <property type="match status" value="1"/>
</dbReference>